<feature type="region of interest" description="Disordered" evidence="2">
    <location>
        <begin position="1"/>
        <end position="24"/>
    </location>
</feature>
<gene>
    <name evidence="3" type="ORF">TWF191_003904</name>
</gene>
<evidence type="ECO:0000313" key="3">
    <source>
        <dbReference type="EMBL" id="KAF3231928.1"/>
    </source>
</evidence>
<proteinExistence type="predicted"/>
<name>A0A6G1MMQ3_ORBOL</name>
<evidence type="ECO:0000256" key="2">
    <source>
        <dbReference type="SAM" id="MobiDB-lite"/>
    </source>
</evidence>
<accession>A0A6G1MMQ3</accession>
<comment type="caution">
    <text evidence="3">The sequence shown here is derived from an EMBL/GenBank/DDBJ whole genome shotgun (WGS) entry which is preliminary data.</text>
</comment>
<protein>
    <submittedName>
        <fullName evidence="3">Uncharacterized protein</fullName>
    </submittedName>
</protein>
<keyword evidence="1" id="KW-0175">Coiled coil</keyword>
<evidence type="ECO:0000256" key="1">
    <source>
        <dbReference type="SAM" id="Coils"/>
    </source>
</evidence>
<reference evidence="3 4" key="1">
    <citation type="submission" date="2019-06" db="EMBL/GenBank/DDBJ databases">
        <authorList>
            <person name="Palmer J.M."/>
        </authorList>
    </citation>
    <scope>NUCLEOTIDE SEQUENCE [LARGE SCALE GENOMIC DNA]</scope>
    <source>
        <strain evidence="3 4">TWF191</strain>
    </source>
</reference>
<organism evidence="3 4">
    <name type="scientific">Orbilia oligospora</name>
    <name type="common">Nematode-trapping fungus</name>
    <name type="synonym">Arthrobotrys oligospora</name>
    <dbReference type="NCBI Taxonomy" id="2813651"/>
    <lineage>
        <taxon>Eukaryota</taxon>
        <taxon>Fungi</taxon>
        <taxon>Dikarya</taxon>
        <taxon>Ascomycota</taxon>
        <taxon>Pezizomycotina</taxon>
        <taxon>Orbiliomycetes</taxon>
        <taxon>Orbiliales</taxon>
        <taxon>Orbiliaceae</taxon>
        <taxon>Orbilia</taxon>
    </lineage>
</organism>
<dbReference type="Proteomes" id="UP000483672">
    <property type="component" value="Unassembled WGS sequence"/>
</dbReference>
<dbReference type="AlphaFoldDB" id="A0A6G1MMQ3"/>
<dbReference type="EMBL" id="WIPF01000002">
    <property type="protein sequence ID" value="KAF3231928.1"/>
    <property type="molecule type" value="Genomic_DNA"/>
</dbReference>
<sequence>MAEPTEESVSYDESESTVETEPSTKIITGPEITGWPSRSDLLMAGFDLRQAEKIKASGDKEAQRTVINVCKIGTTARYKALDATTELEATKSLIIKLESENRNLLRRVLKLKQECDSVKGHQDEQWLIRIDEKKKIIDECDAKIQQNNREFSLERRLFLVILSLVIFLQWIDQHISR</sequence>
<feature type="compositionally biased region" description="Acidic residues" evidence="2">
    <location>
        <begin position="1"/>
        <end position="18"/>
    </location>
</feature>
<evidence type="ECO:0000313" key="4">
    <source>
        <dbReference type="Proteomes" id="UP000483672"/>
    </source>
</evidence>
<feature type="coiled-coil region" evidence="1">
    <location>
        <begin position="87"/>
        <end position="150"/>
    </location>
</feature>